<evidence type="ECO:0000256" key="1">
    <source>
        <dbReference type="SAM" id="MobiDB-lite"/>
    </source>
</evidence>
<gene>
    <name evidence="2" type="ORF">A1Q1_02504</name>
</gene>
<accession>J5QQ24</accession>
<evidence type="ECO:0000313" key="2">
    <source>
        <dbReference type="EMBL" id="EJT48483.1"/>
    </source>
</evidence>
<feature type="region of interest" description="Disordered" evidence="1">
    <location>
        <begin position="49"/>
        <end position="109"/>
    </location>
</feature>
<reference evidence="2 3" key="1">
    <citation type="journal article" date="2012" name="Eukaryot. Cell">
        <title>Draft genome sequence of CBS 2479, the standard type strain of Trichosporon asahii.</title>
        <authorList>
            <person name="Yang R.Y."/>
            <person name="Li H.T."/>
            <person name="Zhu H."/>
            <person name="Zhou G.P."/>
            <person name="Wang M."/>
            <person name="Wang L."/>
        </authorList>
    </citation>
    <scope>NUCLEOTIDE SEQUENCE [LARGE SCALE GENOMIC DNA]</scope>
    <source>
        <strain evidence="3">ATCC 90039 / CBS 2479 / JCM 2466 / KCTC 7840 / NCYC 2677 / UAMH 7654</strain>
    </source>
</reference>
<feature type="compositionally biased region" description="Polar residues" evidence="1">
    <location>
        <begin position="352"/>
        <end position="365"/>
    </location>
</feature>
<dbReference type="HOGENOM" id="CLU_331557_0_0_1"/>
<feature type="compositionally biased region" description="Polar residues" evidence="1">
    <location>
        <begin position="500"/>
        <end position="524"/>
    </location>
</feature>
<feature type="compositionally biased region" description="Pro residues" evidence="1">
    <location>
        <begin position="1"/>
        <end position="20"/>
    </location>
</feature>
<dbReference type="Proteomes" id="UP000002748">
    <property type="component" value="Unassembled WGS sequence"/>
</dbReference>
<feature type="compositionally biased region" description="Low complexity" evidence="1">
    <location>
        <begin position="544"/>
        <end position="568"/>
    </location>
</feature>
<evidence type="ECO:0000313" key="3">
    <source>
        <dbReference type="Proteomes" id="UP000002748"/>
    </source>
</evidence>
<comment type="caution">
    <text evidence="2">The sequence shown here is derived from an EMBL/GenBank/DDBJ whole genome shotgun (WGS) entry which is preliminary data.</text>
</comment>
<feature type="region of interest" description="Disordered" evidence="1">
    <location>
        <begin position="221"/>
        <end position="280"/>
    </location>
</feature>
<dbReference type="AlphaFoldDB" id="J5QQ24"/>
<feature type="compositionally biased region" description="Polar residues" evidence="1">
    <location>
        <begin position="165"/>
        <end position="183"/>
    </location>
</feature>
<dbReference type="GeneID" id="25986018"/>
<feature type="compositionally biased region" description="Low complexity" evidence="1">
    <location>
        <begin position="482"/>
        <end position="494"/>
    </location>
</feature>
<feature type="region of interest" description="Disordered" evidence="1">
    <location>
        <begin position="165"/>
        <end position="198"/>
    </location>
</feature>
<protein>
    <submittedName>
        <fullName evidence="2">Uncharacterized protein</fullName>
    </submittedName>
</protein>
<feature type="compositionally biased region" description="Polar residues" evidence="1">
    <location>
        <begin position="404"/>
        <end position="421"/>
    </location>
</feature>
<feature type="compositionally biased region" description="Low complexity" evidence="1">
    <location>
        <begin position="76"/>
        <end position="86"/>
    </location>
</feature>
<dbReference type="RefSeq" id="XP_014179241.1">
    <property type="nucleotide sequence ID" value="XM_014323766.1"/>
</dbReference>
<feature type="compositionally biased region" description="Low complexity" evidence="1">
    <location>
        <begin position="251"/>
        <end position="263"/>
    </location>
</feature>
<sequence length="864" mass="93708">MAPPPPRRPAPPLPTMPTPTRPTHSTHPSEVKADTLPAFYNADALKSLNGNATVTRDPARRRAGAFQKFSPRTQQPCSPRSPYSPRRTPRTPRRRCSAMATGSPQWYKTVGEASVERALGSMMHSLRLAASSPGREISHWSSSTDGSSSGAASSFASFFRGKTQSADSAPTADTSLASNSSTKPADAPNTDAASIKSVKSAHSLRSVRSFASFRSARSAKSVAAASTKSSRSRKWHWGHKNEGEEIPPIPAWHAADAEAAPAHHFAEGSEGSSGGYHPFKERPRKIVEGFLKRLTPRRSWRHRELFHLSEHWWHRKYGDRQLTLRPRQPQGMYLQDPSPTVAEHVYVHDESTPSSLGRASGSAVSTPFEDDEVLRSSAKALAVLGLIDSRHAHSNHGHSPHVSRPQSLASDGHSESSQRGSNVHLKTASGGGLRRSDARASRSPARNRASSRPVRRTEASASAEWPTRPHSADGERATASALPPRRSSLRIPPVRRIESASGSSGVLSPAPSFSNLWGSRSSSADDGVEETWATPPPPPRRRPGLPNSSLSSFSSGQLSSNQSLRSSLDVANRRSPAGIRSLQHVSTVASHMAEVEAADSDEILTPRSKAMSTFSSDAYDEQDAVTFDTPRRSRQPTSKGYHSPRMHALVEDGKIHDSLASLSLDEGHMSQRRARAAALAAAADPLKPRRLICEMRSRSRCRASETEADAPIDFSRSPAESARSIPLPPSPDAFRTWTWNDSDTSLPYGRKGCHSPSASVHTFGPGGMSHLRSGSVDTMASLARRGSMASAGSVYTVRDSDTVELLYGQYGQPSETWEYDEGDRPIDFTRALAYSQPTTWTRPGTPEEYEDHVPVTVNNGVTVW</sequence>
<feature type="compositionally biased region" description="Basic residues" evidence="1">
    <location>
        <begin position="87"/>
        <end position="96"/>
    </location>
</feature>
<feature type="compositionally biased region" description="Basic residues" evidence="1">
    <location>
        <begin position="392"/>
        <end position="401"/>
    </location>
</feature>
<proteinExistence type="predicted"/>
<organism evidence="2 3">
    <name type="scientific">Trichosporon asahii var. asahii (strain ATCC 90039 / CBS 2479 / JCM 2466 / KCTC 7840 / NBRC 103889/ NCYC 2677 / UAMH 7654)</name>
    <name type="common">Yeast</name>
    <dbReference type="NCBI Taxonomy" id="1186058"/>
    <lineage>
        <taxon>Eukaryota</taxon>
        <taxon>Fungi</taxon>
        <taxon>Dikarya</taxon>
        <taxon>Basidiomycota</taxon>
        <taxon>Agaricomycotina</taxon>
        <taxon>Tremellomycetes</taxon>
        <taxon>Trichosporonales</taxon>
        <taxon>Trichosporonaceae</taxon>
        <taxon>Trichosporon</taxon>
    </lineage>
</organism>
<feature type="compositionally biased region" description="Low complexity" evidence="1">
    <location>
        <begin position="441"/>
        <end position="452"/>
    </location>
</feature>
<dbReference type="EMBL" id="ALBS01000203">
    <property type="protein sequence ID" value="EJT48483.1"/>
    <property type="molecule type" value="Genomic_DNA"/>
</dbReference>
<feature type="region of interest" description="Disordered" evidence="1">
    <location>
        <begin position="349"/>
        <end position="370"/>
    </location>
</feature>
<feature type="region of interest" description="Disordered" evidence="1">
    <location>
        <begin position="1"/>
        <end position="31"/>
    </location>
</feature>
<name>J5QQ24_TRIAS</name>
<dbReference type="VEuPathDB" id="FungiDB:A1Q1_02504"/>
<feature type="region of interest" description="Disordered" evidence="1">
    <location>
        <begin position="391"/>
        <end position="571"/>
    </location>
</feature>
<dbReference type="KEGG" id="tasa:A1Q1_02504"/>